<keyword evidence="5" id="KW-0732">Signal</keyword>
<sequence length="361" mass="41286">MIKQVLLLLIVLSSSFAQAKWSTDTNQITNDTLSNSEMFGSGSKVYFNKLNQSFTYSSKYVCVNITYTNLNIGGKVYQAHVTCNTQTARQDLTVYDSHSYKKIITTFTYSKVVKVNNSVFDAQGFTKQIDIPVGSKVYKKPKPEKIEPTKEPVKPYNSNDKSKSNSESTGVVMLLFAGLGIFIFCLIRTGANDKEEKKEYIKGYEDAKEKYSVDNEALRRRNTDLLNQISSQEIRIKNLENQLETQKKRNKEFNDDSDSQTLRNNLDKANATIRQANIRINQLKEELRNAAQQSTGQYKESFNVDINCYEWFALTPETANKASIKKQYKRLSLFFHSDKGGSTAMMQTINKMRDQLMKRHG</sequence>
<dbReference type="Proteomes" id="UP000435323">
    <property type="component" value="Unassembled WGS sequence"/>
</dbReference>
<comment type="caution">
    <text evidence="6">The sequence shown here is derived from an EMBL/GenBank/DDBJ whole genome shotgun (WGS) entry which is preliminary data.</text>
</comment>
<dbReference type="EMBL" id="WOBO01000005">
    <property type="protein sequence ID" value="MUK44882.1"/>
    <property type="molecule type" value="Genomic_DNA"/>
</dbReference>
<dbReference type="RefSeq" id="WP_155657471.1">
    <property type="nucleotide sequence ID" value="NZ_WOBO01000005.1"/>
</dbReference>
<evidence type="ECO:0000313" key="6">
    <source>
        <dbReference type="EMBL" id="MUK44882.1"/>
    </source>
</evidence>
<dbReference type="InterPro" id="IPR036869">
    <property type="entry name" value="J_dom_sf"/>
</dbReference>
<dbReference type="AlphaFoldDB" id="A0A6N3YTZ2"/>
<evidence type="ECO:0000256" key="1">
    <source>
        <dbReference type="ARBA" id="ARBA00023186"/>
    </source>
</evidence>
<dbReference type="Gene3D" id="1.10.287.110">
    <property type="entry name" value="DnaJ domain"/>
    <property type="match status" value="1"/>
</dbReference>
<feature type="chain" id="PRO_5027116788" description="J domain-containing protein" evidence="5">
    <location>
        <begin position="20"/>
        <end position="361"/>
    </location>
</feature>
<feature type="transmembrane region" description="Helical" evidence="4">
    <location>
        <begin position="168"/>
        <end position="187"/>
    </location>
</feature>
<dbReference type="SUPFAM" id="SSF46565">
    <property type="entry name" value="Chaperone J-domain"/>
    <property type="match status" value="1"/>
</dbReference>
<gene>
    <name evidence="6" type="ORF">GNP77_05760</name>
</gene>
<keyword evidence="4" id="KW-0812">Transmembrane</keyword>
<name>A0A6N3YTZ2_ALIFS</name>
<keyword evidence="4" id="KW-0472">Membrane</keyword>
<feature type="compositionally biased region" description="Basic and acidic residues" evidence="3">
    <location>
        <begin position="141"/>
        <end position="153"/>
    </location>
</feature>
<protein>
    <recommendedName>
        <fullName evidence="8">J domain-containing protein</fullName>
    </recommendedName>
</protein>
<evidence type="ECO:0000256" key="3">
    <source>
        <dbReference type="SAM" id="MobiDB-lite"/>
    </source>
</evidence>
<accession>A0A6N3YTZ2</accession>
<proteinExistence type="predicted"/>
<organism evidence="6 7">
    <name type="scientific">Aliivibrio fischeri</name>
    <name type="common">Vibrio fischeri</name>
    <dbReference type="NCBI Taxonomy" id="668"/>
    <lineage>
        <taxon>Bacteria</taxon>
        <taxon>Pseudomonadati</taxon>
        <taxon>Pseudomonadota</taxon>
        <taxon>Gammaproteobacteria</taxon>
        <taxon>Vibrionales</taxon>
        <taxon>Vibrionaceae</taxon>
        <taxon>Aliivibrio</taxon>
    </lineage>
</organism>
<keyword evidence="2" id="KW-0175">Coiled coil</keyword>
<evidence type="ECO:0000256" key="4">
    <source>
        <dbReference type="SAM" id="Phobius"/>
    </source>
</evidence>
<feature type="coiled-coil region" evidence="2">
    <location>
        <begin position="201"/>
        <end position="300"/>
    </location>
</feature>
<evidence type="ECO:0000256" key="5">
    <source>
        <dbReference type="SAM" id="SignalP"/>
    </source>
</evidence>
<feature type="region of interest" description="Disordered" evidence="3">
    <location>
        <begin position="140"/>
        <end position="166"/>
    </location>
</feature>
<reference evidence="6 7" key="1">
    <citation type="submission" date="2019-11" db="EMBL/GenBank/DDBJ databases">
        <title>Using colonization assays and comparative genomics to discover symbiosis behaviors and factors in Vibrio fischeri.</title>
        <authorList>
            <person name="Bongrand C."/>
            <person name="Moriano-Gutierrez S."/>
            <person name="Arevalo P."/>
            <person name="Mcfall-Ngai M."/>
            <person name="Visick K."/>
            <person name="Polz M.F."/>
            <person name="Ruby E.G."/>
        </authorList>
    </citation>
    <scope>NUCLEOTIDE SEQUENCE [LARGE SCALE GENOMIC DNA]</scope>
    <source>
        <strain evidence="7">emors.3.2</strain>
    </source>
</reference>
<evidence type="ECO:0000256" key="2">
    <source>
        <dbReference type="SAM" id="Coils"/>
    </source>
</evidence>
<keyword evidence="4" id="KW-1133">Transmembrane helix</keyword>
<feature type="signal peptide" evidence="5">
    <location>
        <begin position="1"/>
        <end position="19"/>
    </location>
</feature>
<keyword evidence="1" id="KW-0143">Chaperone</keyword>
<evidence type="ECO:0000313" key="7">
    <source>
        <dbReference type="Proteomes" id="UP000435323"/>
    </source>
</evidence>
<evidence type="ECO:0008006" key="8">
    <source>
        <dbReference type="Google" id="ProtNLM"/>
    </source>
</evidence>